<dbReference type="Proteomes" id="UP000323865">
    <property type="component" value="Chromosome"/>
</dbReference>
<gene>
    <name evidence="2" type="ORF">FOB48_07310</name>
</gene>
<accession>A0ABX6A4K1</accession>
<keyword evidence="3" id="KW-1185">Reference proteome</keyword>
<dbReference type="SUPFAM" id="SSF51419">
    <property type="entry name" value="PLP-binding barrel"/>
    <property type="match status" value="1"/>
</dbReference>
<dbReference type="PANTHER" id="PTHR28004:SF2">
    <property type="entry name" value="D-SERINE DEHYDRATASE"/>
    <property type="match status" value="1"/>
</dbReference>
<protein>
    <submittedName>
        <fullName evidence="2">Amino acid deaminase/aldolase</fullName>
    </submittedName>
</protein>
<feature type="domain" description="Alanine racemase N-terminal" evidence="1">
    <location>
        <begin position="34"/>
        <end position="206"/>
    </location>
</feature>
<proteinExistence type="predicted"/>
<dbReference type="EMBL" id="CP044108">
    <property type="protein sequence ID" value="QEU12122.1"/>
    <property type="molecule type" value="Genomic_DNA"/>
</dbReference>
<dbReference type="Gene3D" id="3.20.20.10">
    <property type="entry name" value="Alanine racemase"/>
    <property type="match status" value="1"/>
</dbReference>
<evidence type="ECO:0000259" key="1">
    <source>
        <dbReference type="Pfam" id="PF01168"/>
    </source>
</evidence>
<evidence type="ECO:0000313" key="2">
    <source>
        <dbReference type="EMBL" id="QEU12122.1"/>
    </source>
</evidence>
<name>A0ABX6A4K1_9MICO</name>
<dbReference type="InterPro" id="IPR001608">
    <property type="entry name" value="Ala_racemase_N"/>
</dbReference>
<dbReference type="Gene3D" id="2.40.37.20">
    <property type="entry name" value="D-serine dehydratase-like domain"/>
    <property type="match status" value="1"/>
</dbReference>
<dbReference type="InterPro" id="IPR051466">
    <property type="entry name" value="D-amino_acid_metab_enzyme"/>
</dbReference>
<dbReference type="Pfam" id="PF01168">
    <property type="entry name" value="Ala_racemase_N"/>
    <property type="match status" value="1"/>
</dbReference>
<organism evidence="2 3">
    <name type="scientific">Dermabacter vaginalis</name>
    <dbReference type="NCBI Taxonomy" id="1630135"/>
    <lineage>
        <taxon>Bacteria</taxon>
        <taxon>Bacillati</taxon>
        <taxon>Actinomycetota</taxon>
        <taxon>Actinomycetes</taxon>
        <taxon>Micrococcales</taxon>
        <taxon>Dermabacteraceae</taxon>
        <taxon>Dermabacter</taxon>
    </lineage>
</organism>
<dbReference type="InterPro" id="IPR029066">
    <property type="entry name" value="PLP-binding_barrel"/>
</dbReference>
<dbReference type="PANTHER" id="PTHR28004">
    <property type="entry name" value="ZGC:162816-RELATED"/>
    <property type="match status" value="1"/>
</dbReference>
<reference evidence="2 3" key="1">
    <citation type="submission" date="2019-09" db="EMBL/GenBank/DDBJ databases">
        <title>FDA dAtabase for Regulatory Grade micrObial Sequences (FDA-ARGOS): Supporting development and validation of Infectious Disease Dx tests.</title>
        <authorList>
            <person name="Sciortino C."/>
            <person name="Tallon L."/>
            <person name="Sadzewicz L."/>
            <person name="Vavikolanu K."/>
            <person name="Mehta A."/>
            <person name="Aluvathingal J."/>
            <person name="Nadendla S."/>
            <person name="Nandy P."/>
            <person name="Geyer C."/>
            <person name="Yan Y."/>
            <person name="Sichtig H."/>
        </authorList>
    </citation>
    <scope>NUCLEOTIDE SEQUENCE [LARGE SCALE GENOMIC DNA]</scope>
    <source>
        <strain evidence="2 3">FDAARGOS_640</strain>
    </source>
</reference>
<sequence length="406" mass="43804">MAVMPAPLSSRDFERYERALADASLHHRPVAILDLERFDANARALKKRAGDTPIRTATKSLRVPFLIERAERTFGGGLLAFSLAEALDLVEEGFGDILVAYPTSDFDALRRLVTSERALASVTLMVDSLGHADMIEAARRSSRSTNAPVRVCLELDCSYVPVRGVHLGALRSPLFSPSHAESFARSLTRYSGLTLVGLMGYESQIAGTPNRGMSPMRLLTRGMQALSAREVAARRGEAVKRVREVSDLEFVNGGGTGSIESTCADPSVTEVAAGSGLIGPASFDHFVRFRPEPALVVGFPVVRRPARNVATILGGGWVASGPPGIDRLPRVVHPRSLGYVRLEGAGEVQTPLRGRAAERLRVGDTVWVRHAKAGEVAEHVDTYAVVREDSVVDVVPTYRGSGRAYI</sequence>
<dbReference type="InterPro" id="IPR042208">
    <property type="entry name" value="D-ser_dehydrat-like_sf"/>
</dbReference>
<evidence type="ECO:0000313" key="3">
    <source>
        <dbReference type="Proteomes" id="UP000323865"/>
    </source>
</evidence>